<keyword evidence="1" id="KW-0175">Coiled coil</keyword>
<evidence type="ECO:0000256" key="1">
    <source>
        <dbReference type="SAM" id="Coils"/>
    </source>
</evidence>
<protein>
    <submittedName>
        <fullName evidence="3">Centrosome-associated protein</fullName>
    </submittedName>
</protein>
<feature type="coiled-coil region" evidence="1">
    <location>
        <begin position="864"/>
        <end position="924"/>
    </location>
</feature>
<evidence type="ECO:0000313" key="4">
    <source>
        <dbReference type="Proteomes" id="UP000242457"/>
    </source>
</evidence>
<feature type="coiled-coil region" evidence="1">
    <location>
        <begin position="1456"/>
        <end position="1498"/>
    </location>
</feature>
<feature type="coiled-coil region" evidence="1">
    <location>
        <begin position="1784"/>
        <end position="1818"/>
    </location>
</feature>
<evidence type="ECO:0000313" key="3">
    <source>
        <dbReference type="EMBL" id="PBC31760.1"/>
    </source>
</evidence>
<feature type="region of interest" description="Disordered" evidence="2">
    <location>
        <begin position="1202"/>
        <end position="1253"/>
    </location>
</feature>
<dbReference type="PANTHER" id="PTHR13958">
    <property type="entry name" value="CENTROSOME-ASSOCIATED PROTEIN 350"/>
    <property type="match status" value="1"/>
</dbReference>
<feature type="region of interest" description="Disordered" evidence="2">
    <location>
        <begin position="2747"/>
        <end position="2785"/>
    </location>
</feature>
<dbReference type="PANTHER" id="PTHR13958:SF3">
    <property type="entry name" value="CAP-GLY DOMAIN-CONTAINING PROTEIN-RELATED"/>
    <property type="match status" value="1"/>
</dbReference>
<feature type="region of interest" description="Disordered" evidence="2">
    <location>
        <begin position="285"/>
        <end position="349"/>
    </location>
</feature>
<keyword evidence="4" id="KW-1185">Reference proteome</keyword>
<sequence length="3105" mass="357971">MSGSSKKEDINAKKKYVFFCDPDVIVQRAEASAQQDYITNQIFKDKPSNFPIEFDLKNLEKLSYQPIQPYPFTFISAVKRKLILNDGSEVYIKTQESNNKNAIKPSRIIKSDSTQNLHEVIHKMDFIRPLKVPDLKISAKKLDFSNRENCTSKESVSPKFETPSKEFIHERGEKKTRNFERVQRRLDFSTSDVSSTITSEIEPLKVPNISISSNLSKKKEYVRENSREKENRKRIRKDESLFSKQDETQDFYRRSRSPRYTSRKDFSNNMSENIVSKLKNDRFHMPRESDFIPSKSKTKNFATSTAKKVNDKKHKSFNTKSLKSRDTSLESKNRSYSNESLSERSSKLSDKVTIRESRNIFENFDYKHKDDLHMLKQMDDQKYIFSSENRQVKQHKITCQSQGKTGNIFFKEQNKKSEKIKPSTSKMDGKMYVVNSKESEGIESITNSNISVRTQSPSTISIQQMKNKDSEKTAQGINICKLNKITEDSKYTDDSLTQCTNVNIKKEEESFTQIATTDKQTSNSNESNLSDNILSSALFDPKRISFRDENRLQQEEFCDLVTPDMNLIPRSKRKRQFIQNNNIEADLKCSKHNMGKIETESENMLLLHPTALHMQFQAELHLLDSFNESLRQVMDVEKCLYNVRQDQEKEISLQHSQPNNQIKPHFSKAMDERDIDDIKHCNDSNKAHKLVATDNAFPANMVHHITSQTIGNEFDNINKITKPVAVEVQTQTVNDMATQTDIRSTRRNVQSRCSEICGTPYERGFIGDSEVPHFSLDSVEQFEDLDQIEEISLPSKLRTMSEISLHETTSSIRTETGTEISISTRDVTCSFNKYLDLEIAQLIKDEKQRYDKIEMLFKSREKTLNDRTKKLVKLEEQKRALRDTGQDSRVSSVKKKQRALLLKLQQEKDEMNRLKELHKIASQERKLMLQKQRNMFNPQISTKNILTKLKRSADSQSPRRLSGPMKGYDIRSNSSMSSLVDSDKSQQHDRSQADARMQMSENELHFSKIDLLKNNKFTNLVEESNASFLKFDKSDKAMQNMPEEKCLYNTQKDGNISKYEIKSRKFEEKMPRADVIRLKSNQYNSIDAKLIPNHSINISGKYLFEKGKSPDVSELLQQNLNKSTSEYIKSESDTLVEELSKKSKPSQVIDNHFQILVSPRESLKAISTNSEILSEEISSVSQDTVLKTSKSSQVSEDILQMYSKSSKRSSKSIPTDMSKKTQYSSESKSNFKRKSSKCQKSKSSSSILTENILRSKSHSQMSEEFVKHHNKRTRMEKEFVQFDKNDENALIDKHTKDKNLKLLTDRIDDYDAKENVFCQKIFDKNVDIYGNSCCSQDKNEHNFDEAKSQIDNFAISHHSSGESDRNYSKSVVIRSQDHNLKTSKKLEQILNAREAALTSRKNCVEEWMAWHAKLRTEEDRVARMEQAALKLVTATSNVFLQDTTVSSDTSDIEGRIELLTEKLAERRIEMSRLKREARKQTKQKLRALEANLLNQIKKYDTTIYEMRKKLESRKGASKDSEKLAIESRSLADFKIPEIPLKKLQDIFKNNDLLRSRSESDLLSTKKLSIKDPMKNINILQNEIIEARYEKNHSERMTKSLRNIRTLEQLSSAKSSMINHSSQSVFDESISEQIEIDKLGSASMSSVSDGARSEKNIPCGTEQYINEIQNKQSISDVKKSSISEDVKTEINTPKSESDIHTQSEVKFSKYDTTIQSDLKEYKSDFDTFSEQSRVKTISSQSKINKSQHSEHLEHILSEKSNNIQHSNAEINTESVNESLDFSKKLDFLRLNNQNLNEDISSLENELKILSEMMSRFNKKSIEEKKYELQNEEKSTSKDISEIHSISDKINEVYDVEIIKEDKIKNVELHSKESNSDIPQYLTNNTRLLSPTNFSDSNSIVEEVDNVISVIMPQSKMSSSKSSSQEIDYKARSKKILNEIEKSIISEHIKIPKDDRSEISENKNLSLHKRNEEISNDTSANVKSLSEIYSKSIQDKNRCINILEFETTYPEKNIEENLTDLHNVESYQSLKSKKSSSLSSESFEDNEKDKSLNQNTDINLSSIINDISSTEIHLENKNNSTLKEVQDVSKQATVTEYVNELLKRQLSPQLSNSMKTIDTSKESIDYVKDIINDNMSYQNINDIHLVSKTKNLELLLKESKELTNNNKNETVFTQTEEMIEPQEVSQKSIKSSKQDISDYDLNMSKKEIIENNNQSEIFLNKTFNKNDWTISNSFDVISAWEKSQSQTSKSFNDLSTLNSKNISQSVNYKDEICKNEIINDIENDVEEDIEDVSSFIPKSESTNIEIHEIKFDETLDYHFEKFGNKSKDVMHVVSKNNDIEENENSIETNDFQKIIYDSVTKILDKVEKSIENNTIREKTENHTDMDNIKNKNEIQIEEREKSISSNVTLSNNLEENLEKNKMKFNNINEEISLLNFSNDKNINEEITINENTEIIKTNVEIKNDENMYCTESKSREIIITELEPENIENESLSELDIDAKIELAEEEFIETDRNKEEIVSQEQKFLETIIEQDSSDGEQLDNLVEVTEGVLDVIEKGIKCSTDSIELKSISSYKINDHDIEIQDNKIQSEENPAIVNDIKTIEHVEVDTSNVSLNVMMNKTFDIVKDPEYEDISEESLEVSEIFDKSELQKSTIVQKSSIPEKYEAIQKSEKVLKILDEITQKPLLNSENDINKFQDNEYLSENNKELQISDKISIKNNQSLSEKIENQKSEKIILEKENQLIENVTNMNEMKKKKEEQDVLSESSEDRDTPKGVSEIDMDSPRDLNDSKLDIDVLNDDLLSNPNIENQNIDSKNTFHATPIVATSEKDIEVMIDKLKASLEQPGMEVADWEAKLLRIEQLQIELEIKKLEAEEESYYVRKIPNKPPPPYTPPTGSARISTSLGSPSPPPAVIPSNIEELVAFTEKATAIIFKAKEAGEDIMNLKAPSEICELTKENDETMKKDRRIYNTFLFDLCKETIAEVYQAEYEKPGPSWTKPNVKTKPIVKIPKTIQELNAYVNKEVATLFGFKTKLQRENMVMRWSRKRRDRVDELLAREAQAEEDEWTKFHHDELAVKNGLTVTILDTLLMETVNVVKVAYAKKRKVMI</sequence>
<feature type="region of interest" description="Disordered" evidence="2">
    <location>
        <begin position="153"/>
        <end position="173"/>
    </location>
</feature>
<feature type="compositionally biased region" description="Basic and acidic residues" evidence="2">
    <location>
        <begin position="217"/>
        <end position="253"/>
    </location>
</feature>
<dbReference type="EMBL" id="KZ288227">
    <property type="protein sequence ID" value="PBC31760.1"/>
    <property type="molecule type" value="Genomic_DNA"/>
</dbReference>
<evidence type="ECO:0000256" key="2">
    <source>
        <dbReference type="SAM" id="MobiDB-lite"/>
    </source>
</evidence>
<dbReference type="STRING" id="94128.A0A2A3EJ77"/>
<feature type="compositionally biased region" description="Basic and acidic residues" evidence="2">
    <location>
        <begin position="162"/>
        <end position="173"/>
    </location>
</feature>
<feature type="region of interest" description="Disordered" evidence="2">
    <location>
        <begin position="2879"/>
        <end position="2906"/>
    </location>
</feature>
<feature type="region of interest" description="Disordered" evidence="2">
    <location>
        <begin position="2027"/>
        <end position="2052"/>
    </location>
</feature>
<dbReference type="GO" id="GO:0034453">
    <property type="term" value="P:microtubule anchoring"/>
    <property type="evidence" value="ECO:0007669"/>
    <property type="project" value="InterPro"/>
</dbReference>
<reference evidence="3 4" key="1">
    <citation type="submission" date="2014-07" db="EMBL/GenBank/DDBJ databases">
        <title>Genomic and transcriptomic analysis on Apis cerana provide comprehensive insights into honey bee biology.</title>
        <authorList>
            <person name="Diao Q."/>
            <person name="Sun L."/>
            <person name="Zheng H."/>
            <person name="Zheng H."/>
            <person name="Xu S."/>
            <person name="Wang S."/>
            <person name="Zeng Z."/>
            <person name="Hu F."/>
            <person name="Su S."/>
            <person name="Wu J."/>
        </authorList>
    </citation>
    <scope>NUCLEOTIDE SEQUENCE [LARGE SCALE GENOMIC DNA]</scope>
    <source>
        <tissue evidence="3">Pupae without intestine</tissue>
    </source>
</reference>
<dbReference type="OrthoDB" id="306254at2759"/>
<feature type="region of interest" description="Disordered" evidence="2">
    <location>
        <begin position="215"/>
        <end position="268"/>
    </location>
</feature>
<feature type="compositionally biased region" description="Basic residues" evidence="2">
    <location>
        <begin position="1230"/>
        <end position="1240"/>
    </location>
</feature>
<dbReference type="GO" id="GO:0008017">
    <property type="term" value="F:microtubule binding"/>
    <property type="evidence" value="ECO:0007669"/>
    <property type="project" value="InterPro"/>
</dbReference>
<feature type="compositionally biased region" description="Basic and acidic residues" evidence="2">
    <location>
        <begin position="323"/>
        <end position="333"/>
    </location>
</feature>
<dbReference type="GO" id="GO:0005813">
    <property type="term" value="C:centrosome"/>
    <property type="evidence" value="ECO:0007669"/>
    <property type="project" value="InterPro"/>
</dbReference>
<organism evidence="3 4">
    <name type="scientific">Apis cerana cerana</name>
    <name type="common">Oriental honeybee</name>
    <dbReference type="NCBI Taxonomy" id="94128"/>
    <lineage>
        <taxon>Eukaryota</taxon>
        <taxon>Metazoa</taxon>
        <taxon>Ecdysozoa</taxon>
        <taxon>Arthropoda</taxon>
        <taxon>Hexapoda</taxon>
        <taxon>Insecta</taxon>
        <taxon>Pterygota</taxon>
        <taxon>Neoptera</taxon>
        <taxon>Endopterygota</taxon>
        <taxon>Hymenoptera</taxon>
        <taxon>Apocrita</taxon>
        <taxon>Aculeata</taxon>
        <taxon>Apoidea</taxon>
        <taxon>Anthophila</taxon>
        <taxon>Apidae</taxon>
        <taxon>Apis</taxon>
    </lineage>
</organism>
<dbReference type="InterPro" id="IPR028750">
    <property type="entry name" value="CEP350/CC187"/>
</dbReference>
<dbReference type="Proteomes" id="UP000242457">
    <property type="component" value="Unassembled WGS sequence"/>
</dbReference>
<proteinExistence type="predicted"/>
<gene>
    <name evidence="3" type="ORF">APICC_02192</name>
</gene>
<feature type="compositionally biased region" description="Basic and acidic residues" evidence="2">
    <location>
        <begin position="981"/>
        <end position="993"/>
    </location>
</feature>
<accession>A0A2A3EJ77</accession>
<name>A0A2A3EJ77_APICC</name>
<feature type="region of interest" description="Disordered" evidence="2">
    <location>
        <begin position="938"/>
        <end position="996"/>
    </location>
</feature>